<name>A0A931DA08_9MICC</name>
<dbReference type="PANTHER" id="PTHR30478">
    <property type="entry name" value="DNA POLYMERASE III SUBUNIT BETA"/>
    <property type="match status" value="1"/>
</dbReference>
<dbReference type="Pfam" id="PF00712">
    <property type="entry name" value="DNA_pol3_beta"/>
    <property type="match status" value="1"/>
</dbReference>
<proteinExistence type="inferred from homology"/>
<keyword evidence="15" id="KW-1185">Reference proteome</keyword>
<evidence type="ECO:0000259" key="11">
    <source>
        <dbReference type="Pfam" id="PF00712"/>
    </source>
</evidence>
<keyword evidence="6 10" id="KW-0548">Nucleotidyltransferase</keyword>
<keyword evidence="9" id="KW-0238">DNA-binding</keyword>
<comment type="caution">
    <text evidence="14">The sequence shown here is derived from an EMBL/GenBank/DDBJ whole genome shotgun (WGS) entry which is preliminary data.</text>
</comment>
<evidence type="ECO:0000256" key="10">
    <source>
        <dbReference type="PIRNR" id="PIRNR000804"/>
    </source>
</evidence>
<keyword evidence="8 10" id="KW-0239">DNA-directed DNA polymerase</keyword>
<dbReference type="Gene3D" id="3.10.150.10">
    <property type="entry name" value="DNA Polymerase III, subunit A, domain 2"/>
    <property type="match status" value="3"/>
</dbReference>
<dbReference type="GO" id="GO:0006271">
    <property type="term" value="P:DNA strand elongation involved in DNA replication"/>
    <property type="evidence" value="ECO:0007669"/>
    <property type="project" value="TreeGrafter"/>
</dbReference>
<dbReference type="SUPFAM" id="SSF55979">
    <property type="entry name" value="DNA clamp"/>
    <property type="match status" value="3"/>
</dbReference>
<feature type="domain" description="DNA polymerase III beta sliding clamp central" evidence="12">
    <location>
        <begin position="128"/>
        <end position="243"/>
    </location>
</feature>
<dbReference type="Pfam" id="PF02767">
    <property type="entry name" value="DNA_pol3_beta_2"/>
    <property type="match status" value="1"/>
</dbReference>
<evidence type="ECO:0000256" key="4">
    <source>
        <dbReference type="ARBA" id="ARBA00022490"/>
    </source>
</evidence>
<dbReference type="GO" id="GO:0008408">
    <property type="term" value="F:3'-5' exonuclease activity"/>
    <property type="evidence" value="ECO:0007669"/>
    <property type="project" value="InterPro"/>
</dbReference>
<dbReference type="GO" id="GO:0042802">
    <property type="term" value="F:identical protein binding"/>
    <property type="evidence" value="ECO:0007669"/>
    <property type="project" value="UniProtKB-ARBA"/>
</dbReference>
<reference evidence="14" key="1">
    <citation type="submission" date="2020-11" db="EMBL/GenBank/DDBJ databases">
        <title>Sequencing the genomes of 1000 actinobacteria strains.</title>
        <authorList>
            <person name="Klenk H.-P."/>
        </authorList>
    </citation>
    <scope>NUCLEOTIDE SEQUENCE</scope>
    <source>
        <strain evidence="14">DSM 26152</strain>
    </source>
</reference>
<keyword evidence="4 10" id="KW-0963">Cytoplasm</keyword>
<evidence type="ECO:0000256" key="9">
    <source>
        <dbReference type="ARBA" id="ARBA00023125"/>
    </source>
</evidence>
<evidence type="ECO:0000313" key="15">
    <source>
        <dbReference type="Proteomes" id="UP000625033"/>
    </source>
</evidence>
<gene>
    <name evidence="14" type="ORF">IW252_001469</name>
</gene>
<evidence type="ECO:0000256" key="5">
    <source>
        <dbReference type="ARBA" id="ARBA00022679"/>
    </source>
</evidence>
<evidence type="ECO:0000256" key="2">
    <source>
        <dbReference type="ARBA" id="ARBA00010752"/>
    </source>
</evidence>
<dbReference type="PANTHER" id="PTHR30478:SF0">
    <property type="entry name" value="BETA SLIDING CLAMP"/>
    <property type="match status" value="1"/>
</dbReference>
<dbReference type="InterPro" id="IPR046938">
    <property type="entry name" value="DNA_clamp_sf"/>
</dbReference>
<evidence type="ECO:0000259" key="13">
    <source>
        <dbReference type="Pfam" id="PF02768"/>
    </source>
</evidence>
<dbReference type="Proteomes" id="UP000625033">
    <property type="component" value="Unassembled WGS sequence"/>
</dbReference>
<dbReference type="RefSeq" id="WP_196835974.1">
    <property type="nucleotide sequence ID" value="NZ_JADOTZ010000001.1"/>
</dbReference>
<comment type="subunit">
    <text evidence="10">Forms a ring-shaped head-to-tail homodimer around DNA.</text>
</comment>
<dbReference type="AlphaFoldDB" id="A0A931DA08"/>
<dbReference type="InterPro" id="IPR022634">
    <property type="entry name" value="DNA_polIII_beta_N"/>
</dbReference>
<dbReference type="NCBIfam" id="TIGR00663">
    <property type="entry name" value="dnan"/>
    <property type="match status" value="1"/>
</dbReference>
<dbReference type="EMBL" id="JADOTZ010000001">
    <property type="protein sequence ID" value="MBG6084702.1"/>
    <property type="molecule type" value="Genomic_DNA"/>
</dbReference>
<evidence type="ECO:0000256" key="6">
    <source>
        <dbReference type="ARBA" id="ARBA00022695"/>
    </source>
</evidence>
<dbReference type="InterPro" id="IPR022635">
    <property type="entry name" value="DNA_polIII_beta_C"/>
</dbReference>
<evidence type="ECO:0000256" key="1">
    <source>
        <dbReference type="ARBA" id="ARBA00004496"/>
    </source>
</evidence>
<sequence>MKFSVERDVLAEAVSWTARSLSQRPPSPVLAGILITAESGTVTLAGFDYEISARLEIPADVAEEGTILVSGKLLAEITRSLPQAQVTLETEGSKVQVACGRSRFNLSTMPVTEYPDLPNLPDVAGVVDGEAFAQAVSQVIVAASKDDTLPVLTGVKMEIEDDLITFLATDRYRLAMREVSWRPHTPGISTSALVKAKTLSEVAKTLAGSGDLNIALSDGSDLIGFQSGNRRTTSLLVDGDYPKIRSLFPDNTPIHATVATQSLIEVVRRVSVVAERNTPVRLAFTDGQLTLDAGTGEDAKAEESIEAHLDGEDITVAFNPAYLSEGLNAFNSEFVRFSFTSAPKPAMLTAQDSLEGSDSDAYRYLVMPVRLPNS</sequence>
<organism evidence="14 15">
    <name type="scientific">Zhihengliuella flava</name>
    <dbReference type="NCBI Taxonomy" id="1285193"/>
    <lineage>
        <taxon>Bacteria</taxon>
        <taxon>Bacillati</taxon>
        <taxon>Actinomycetota</taxon>
        <taxon>Actinomycetes</taxon>
        <taxon>Micrococcales</taxon>
        <taxon>Micrococcaceae</taxon>
        <taxon>Zhihengliuella</taxon>
    </lineage>
</organism>
<feature type="domain" description="DNA polymerase III beta sliding clamp N-terminal" evidence="11">
    <location>
        <begin position="1"/>
        <end position="118"/>
    </location>
</feature>
<dbReference type="GO" id="GO:0003677">
    <property type="term" value="F:DNA binding"/>
    <property type="evidence" value="ECO:0007669"/>
    <property type="project" value="UniProtKB-UniRule"/>
</dbReference>
<comment type="similarity">
    <text evidence="2 10">Belongs to the beta sliding clamp family.</text>
</comment>
<dbReference type="GO" id="GO:0003887">
    <property type="term" value="F:DNA-directed DNA polymerase activity"/>
    <property type="evidence" value="ECO:0007669"/>
    <property type="project" value="UniProtKB-UniRule"/>
</dbReference>
<evidence type="ECO:0000256" key="8">
    <source>
        <dbReference type="ARBA" id="ARBA00022932"/>
    </source>
</evidence>
<dbReference type="SMART" id="SM00480">
    <property type="entry name" value="POL3Bc"/>
    <property type="match status" value="1"/>
</dbReference>
<feature type="domain" description="DNA polymerase III beta sliding clamp C-terminal" evidence="13">
    <location>
        <begin position="245"/>
        <end position="352"/>
    </location>
</feature>
<dbReference type="InterPro" id="IPR022637">
    <property type="entry name" value="DNA_polIII_beta_cen"/>
</dbReference>
<dbReference type="PIRSF" id="PIRSF000804">
    <property type="entry name" value="DNA_pol_III_b"/>
    <property type="match status" value="1"/>
</dbReference>
<evidence type="ECO:0000259" key="12">
    <source>
        <dbReference type="Pfam" id="PF02767"/>
    </source>
</evidence>
<dbReference type="InterPro" id="IPR001001">
    <property type="entry name" value="DNA_polIII_beta"/>
</dbReference>
<dbReference type="FunFam" id="3.10.150.10:FF:000001">
    <property type="entry name" value="Beta sliding clamp"/>
    <property type="match status" value="1"/>
</dbReference>
<evidence type="ECO:0000256" key="7">
    <source>
        <dbReference type="ARBA" id="ARBA00022705"/>
    </source>
</evidence>
<accession>A0A931DA08</accession>
<dbReference type="CDD" id="cd00140">
    <property type="entry name" value="beta_clamp"/>
    <property type="match status" value="1"/>
</dbReference>
<dbReference type="FunFam" id="3.10.150.10:FF:000005">
    <property type="entry name" value="Beta sliding clamp"/>
    <property type="match status" value="1"/>
</dbReference>
<dbReference type="GO" id="GO:0005737">
    <property type="term" value="C:cytoplasm"/>
    <property type="evidence" value="ECO:0007669"/>
    <property type="project" value="UniProtKB-SubCell"/>
</dbReference>
<dbReference type="Pfam" id="PF02768">
    <property type="entry name" value="DNA_pol3_beta_3"/>
    <property type="match status" value="1"/>
</dbReference>
<keyword evidence="7 10" id="KW-0235">DNA replication</keyword>
<evidence type="ECO:0000313" key="14">
    <source>
        <dbReference type="EMBL" id="MBG6084702.1"/>
    </source>
</evidence>
<comment type="function">
    <text evidence="10">Confers DNA tethering and processivity to DNA polymerases and other proteins. Acts as a clamp, forming a ring around DNA (a reaction catalyzed by the clamp-loading complex) which diffuses in an ATP-independent manner freely and bidirectionally along dsDNA. Initially characterized for its ability to contact the catalytic subunit of DNA polymerase III (Pol III), a complex, multichain enzyme responsible for most of the replicative synthesis in bacteria; Pol III exhibits 3'-5' exonuclease proofreading activity. The beta chain is required for initiation of replication as well as for processivity of DNA replication.</text>
</comment>
<evidence type="ECO:0000256" key="3">
    <source>
        <dbReference type="ARBA" id="ARBA00021035"/>
    </source>
</evidence>
<dbReference type="GO" id="GO:0009360">
    <property type="term" value="C:DNA polymerase III complex"/>
    <property type="evidence" value="ECO:0007669"/>
    <property type="project" value="InterPro"/>
</dbReference>
<protein>
    <recommendedName>
        <fullName evidence="3 10">Beta sliding clamp</fullName>
    </recommendedName>
</protein>
<keyword evidence="5 10" id="KW-0808">Transferase</keyword>
<comment type="subcellular location">
    <subcellularLocation>
        <location evidence="1 10">Cytoplasm</location>
    </subcellularLocation>
</comment>